<evidence type="ECO:0000313" key="9">
    <source>
        <dbReference type="EMBL" id="SVB47720.1"/>
    </source>
</evidence>
<evidence type="ECO:0000256" key="2">
    <source>
        <dbReference type="ARBA" id="ARBA00022448"/>
    </source>
</evidence>
<evidence type="ECO:0000256" key="1">
    <source>
        <dbReference type="ARBA" id="ARBA00004651"/>
    </source>
</evidence>
<feature type="transmembrane region" description="Helical" evidence="8">
    <location>
        <begin position="20"/>
        <end position="40"/>
    </location>
</feature>
<feature type="transmembrane region" description="Helical" evidence="8">
    <location>
        <begin position="140"/>
        <end position="160"/>
    </location>
</feature>
<feature type="transmembrane region" description="Helical" evidence="8">
    <location>
        <begin position="83"/>
        <end position="102"/>
    </location>
</feature>
<feature type="non-terminal residue" evidence="9">
    <location>
        <position position="1"/>
    </location>
</feature>
<feature type="transmembrane region" description="Helical" evidence="8">
    <location>
        <begin position="108"/>
        <end position="133"/>
    </location>
</feature>
<evidence type="ECO:0000256" key="7">
    <source>
        <dbReference type="ARBA" id="ARBA00023136"/>
    </source>
</evidence>
<dbReference type="GO" id="GO:0005886">
    <property type="term" value="C:plasma membrane"/>
    <property type="evidence" value="ECO:0007669"/>
    <property type="project" value="UniProtKB-SubCell"/>
</dbReference>
<feature type="transmembrane region" description="Helical" evidence="8">
    <location>
        <begin position="260"/>
        <end position="279"/>
    </location>
</feature>
<feature type="transmembrane region" description="Helical" evidence="8">
    <location>
        <begin position="286"/>
        <end position="303"/>
    </location>
</feature>
<keyword evidence="6 8" id="KW-1133">Transmembrane helix</keyword>
<dbReference type="PANTHER" id="PTHR32196">
    <property type="entry name" value="ABC TRANSPORTER PERMEASE PROTEIN YPHD-RELATED-RELATED"/>
    <property type="match status" value="1"/>
</dbReference>
<evidence type="ECO:0000256" key="4">
    <source>
        <dbReference type="ARBA" id="ARBA00022519"/>
    </source>
</evidence>
<comment type="subcellular location">
    <subcellularLocation>
        <location evidence="1">Cell membrane</location>
        <topology evidence="1">Multi-pass membrane protein</topology>
    </subcellularLocation>
</comment>
<feature type="transmembrane region" description="Helical" evidence="8">
    <location>
        <begin position="309"/>
        <end position="328"/>
    </location>
</feature>
<sequence>VDKEIIRISSDLKQYLSSLFVKAGILPWFLGIALITFSVASDNFLTAANIVGVARHSTDLILVAMAQMIVMLTAGLDFSVGVILAMTSVVASMTMVALWSGYGSGWEAITIGCLAGLLVGACIGMVNGVGVAFFRVPPFIMTLGMSSIIFGLALTITGGIPVYGAPESFTNIVGYGTLFGLSITIWITLFCILLIYIFINLTKMGRYFYAIGGNLRAAELSGINTKLYIVSAYVFSALVTSIAALLITARLETGEPNIGANYPLLSIAACAIGGVSLLGGVGRVQNVVLGAFFIILIQNGMNLMRIGSYLQMVVIGILLIVAIGAEYFRQQILSQAKN</sequence>
<dbReference type="EMBL" id="UINC01043543">
    <property type="protein sequence ID" value="SVB47720.1"/>
    <property type="molecule type" value="Genomic_DNA"/>
</dbReference>
<name>A0A382EAQ7_9ZZZZ</name>
<protein>
    <recommendedName>
        <fullName evidence="10">ABC transporter permease</fullName>
    </recommendedName>
</protein>
<dbReference type="CDD" id="cd06579">
    <property type="entry name" value="TM_PBP1_transp_AraH_like"/>
    <property type="match status" value="1"/>
</dbReference>
<reference evidence="9" key="1">
    <citation type="submission" date="2018-05" db="EMBL/GenBank/DDBJ databases">
        <authorList>
            <person name="Lanie J.A."/>
            <person name="Ng W.-L."/>
            <person name="Kazmierczak K.M."/>
            <person name="Andrzejewski T.M."/>
            <person name="Davidsen T.M."/>
            <person name="Wayne K.J."/>
            <person name="Tettelin H."/>
            <person name="Glass J.I."/>
            <person name="Rusch D."/>
            <person name="Podicherti R."/>
            <person name="Tsui H.-C.T."/>
            <person name="Winkler M.E."/>
        </authorList>
    </citation>
    <scope>NUCLEOTIDE SEQUENCE</scope>
</reference>
<gene>
    <name evidence="9" type="ORF">METZ01_LOCUS200574</name>
</gene>
<keyword evidence="7 8" id="KW-0472">Membrane</keyword>
<feature type="transmembrane region" description="Helical" evidence="8">
    <location>
        <begin position="172"/>
        <end position="199"/>
    </location>
</feature>
<keyword evidence="4" id="KW-0997">Cell inner membrane</keyword>
<keyword evidence="5 8" id="KW-0812">Transmembrane</keyword>
<dbReference type="PANTHER" id="PTHR32196:SF21">
    <property type="entry name" value="ABC TRANSPORTER PERMEASE PROTEIN YPHD-RELATED"/>
    <property type="match status" value="1"/>
</dbReference>
<organism evidence="9">
    <name type="scientific">marine metagenome</name>
    <dbReference type="NCBI Taxonomy" id="408172"/>
    <lineage>
        <taxon>unclassified sequences</taxon>
        <taxon>metagenomes</taxon>
        <taxon>ecological metagenomes</taxon>
    </lineage>
</organism>
<keyword evidence="3" id="KW-1003">Cell membrane</keyword>
<evidence type="ECO:0000256" key="6">
    <source>
        <dbReference type="ARBA" id="ARBA00022989"/>
    </source>
</evidence>
<evidence type="ECO:0000256" key="8">
    <source>
        <dbReference type="SAM" id="Phobius"/>
    </source>
</evidence>
<evidence type="ECO:0000256" key="5">
    <source>
        <dbReference type="ARBA" id="ARBA00022692"/>
    </source>
</evidence>
<dbReference type="InterPro" id="IPR001851">
    <property type="entry name" value="ABC_transp_permease"/>
</dbReference>
<dbReference type="GO" id="GO:0022857">
    <property type="term" value="F:transmembrane transporter activity"/>
    <property type="evidence" value="ECO:0007669"/>
    <property type="project" value="InterPro"/>
</dbReference>
<proteinExistence type="predicted"/>
<keyword evidence="2" id="KW-0813">Transport</keyword>
<dbReference type="AlphaFoldDB" id="A0A382EAQ7"/>
<evidence type="ECO:0008006" key="10">
    <source>
        <dbReference type="Google" id="ProtNLM"/>
    </source>
</evidence>
<accession>A0A382EAQ7</accession>
<feature type="transmembrane region" description="Helical" evidence="8">
    <location>
        <begin position="227"/>
        <end position="248"/>
    </location>
</feature>
<dbReference type="Pfam" id="PF02653">
    <property type="entry name" value="BPD_transp_2"/>
    <property type="match status" value="1"/>
</dbReference>
<evidence type="ECO:0000256" key="3">
    <source>
        <dbReference type="ARBA" id="ARBA00022475"/>
    </source>
</evidence>